<evidence type="ECO:0000313" key="3">
    <source>
        <dbReference type="EMBL" id="KAJ7641464.1"/>
    </source>
</evidence>
<sequence>MAPRNLRSFLLAVVVLSILPIYLSKSSCLDGWLTSRPRLPSILPVPSKTYVISLPRRTDRREKMERLREHLGVEWSYFDAGEAGTPLVTKIVDQVHPSARTLSSKRSVDFPQRMARTKSSCHSNGQTQTNPLGLPHL</sequence>
<reference evidence="3" key="1">
    <citation type="submission" date="2023-03" db="EMBL/GenBank/DDBJ databases">
        <title>Massive genome expansion in bonnet fungi (Mycena s.s.) driven by repeated elements and novel gene families across ecological guilds.</title>
        <authorList>
            <consortium name="Lawrence Berkeley National Laboratory"/>
            <person name="Harder C.B."/>
            <person name="Miyauchi S."/>
            <person name="Viragh M."/>
            <person name="Kuo A."/>
            <person name="Thoen E."/>
            <person name="Andreopoulos B."/>
            <person name="Lu D."/>
            <person name="Skrede I."/>
            <person name="Drula E."/>
            <person name="Henrissat B."/>
            <person name="Morin E."/>
            <person name="Kohler A."/>
            <person name="Barry K."/>
            <person name="LaButti K."/>
            <person name="Morin E."/>
            <person name="Salamov A."/>
            <person name="Lipzen A."/>
            <person name="Mereny Z."/>
            <person name="Hegedus B."/>
            <person name="Baldrian P."/>
            <person name="Stursova M."/>
            <person name="Weitz H."/>
            <person name="Taylor A."/>
            <person name="Grigoriev I.V."/>
            <person name="Nagy L.G."/>
            <person name="Martin F."/>
            <person name="Kauserud H."/>
        </authorList>
    </citation>
    <scope>NUCLEOTIDE SEQUENCE</scope>
    <source>
        <strain evidence="3">9284</strain>
    </source>
</reference>
<feature type="compositionally biased region" description="Polar residues" evidence="1">
    <location>
        <begin position="117"/>
        <end position="131"/>
    </location>
</feature>
<organism evidence="3 4">
    <name type="scientific">Roridomyces roridus</name>
    <dbReference type="NCBI Taxonomy" id="1738132"/>
    <lineage>
        <taxon>Eukaryota</taxon>
        <taxon>Fungi</taxon>
        <taxon>Dikarya</taxon>
        <taxon>Basidiomycota</taxon>
        <taxon>Agaricomycotina</taxon>
        <taxon>Agaricomycetes</taxon>
        <taxon>Agaricomycetidae</taxon>
        <taxon>Agaricales</taxon>
        <taxon>Marasmiineae</taxon>
        <taxon>Mycenaceae</taxon>
        <taxon>Roridomyces</taxon>
    </lineage>
</organism>
<accession>A0AAD7FWM5</accession>
<dbReference type="EMBL" id="JARKIF010000004">
    <property type="protein sequence ID" value="KAJ7641464.1"/>
    <property type="molecule type" value="Genomic_DNA"/>
</dbReference>
<feature type="chain" id="PRO_5041929363" evidence="2">
    <location>
        <begin position="25"/>
        <end position="137"/>
    </location>
</feature>
<protein>
    <submittedName>
        <fullName evidence="3">Uncharacterized protein</fullName>
    </submittedName>
</protein>
<keyword evidence="4" id="KW-1185">Reference proteome</keyword>
<evidence type="ECO:0000256" key="2">
    <source>
        <dbReference type="SAM" id="SignalP"/>
    </source>
</evidence>
<evidence type="ECO:0000256" key="1">
    <source>
        <dbReference type="SAM" id="MobiDB-lite"/>
    </source>
</evidence>
<name>A0AAD7FWM5_9AGAR</name>
<dbReference type="Proteomes" id="UP001221142">
    <property type="component" value="Unassembled WGS sequence"/>
</dbReference>
<keyword evidence="2" id="KW-0732">Signal</keyword>
<proteinExistence type="predicted"/>
<dbReference type="AlphaFoldDB" id="A0AAD7FWM5"/>
<feature type="region of interest" description="Disordered" evidence="1">
    <location>
        <begin position="103"/>
        <end position="137"/>
    </location>
</feature>
<comment type="caution">
    <text evidence="3">The sequence shown here is derived from an EMBL/GenBank/DDBJ whole genome shotgun (WGS) entry which is preliminary data.</text>
</comment>
<feature type="signal peptide" evidence="2">
    <location>
        <begin position="1"/>
        <end position="24"/>
    </location>
</feature>
<evidence type="ECO:0000313" key="4">
    <source>
        <dbReference type="Proteomes" id="UP001221142"/>
    </source>
</evidence>
<gene>
    <name evidence="3" type="ORF">FB45DRAFT_1022212</name>
</gene>